<gene>
    <name evidence="2" type="ORF">BDV98DRAFT_582469</name>
</gene>
<dbReference type="EMBL" id="ML178823">
    <property type="protein sequence ID" value="TFL02165.1"/>
    <property type="molecule type" value="Genomic_DNA"/>
</dbReference>
<proteinExistence type="predicted"/>
<reference evidence="2 3" key="1">
    <citation type="journal article" date="2019" name="Nat. Ecol. Evol.">
        <title>Megaphylogeny resolves global patterns of mushroom evolution.</title>
        <authorList>
            <person name="Varga T."/>
            <person name="Krizsan K."/>
            <person name="Foldi C."/>
            <person name="Dima B."/>
            <person name="Sanchez-Garcia M."/>
            <person name="Sanchez-Ramirez S."/>
            <person name="Szollosi G.J."/>
            <person name="Szarkandi J.G."/>
            <person name="Papp V."/>
            <person name="Albert L."/>
            <person name="Andreopoulos W."/>
            <person name="Angelini C."/>
            <person name="Antonin V."/>
            <person name="Barry K.W."/>
            <person name="Bougher N.L."/>
            <person name="Buchanan P."/>
            <person name="Buyck B."/>
            <person name="Bense V."/>
            <person name="Catcheside P."/>
            <person name="Chovatia M."/>
            <person name="Cooper J."/>
            <person name="Damon W."/>
            <person name="Desjardin D."/>
            <person name="Finy P."/>
            <person name="Geml J."/>
            <person name="Haridas S."/>
            <person name="Hughes K."/>
            <person name="Justo A."/>
            <person name="Karasinski D."/>
            <person name="Kautmanova I."/>
            <person name="Kiss B."/>
            <person name="Kocsube S."/>
            <person name="Kotiranta H."/>
            <person name="LaButti K.M."/>
            <person name="Lechner B.E."/>
            <person name="Liimatainen K."/>
            <person name="Lipzen A."/>
            <person name="Lukacs Z."/>
            <person name="Mihaltcheva S."/>
            <person name="Morgado L.N."/>
            <person name="Niskanen T."/>
            <person name="Noordeloos M.E."/>
            <person name="Ohm R.A."/>
            <person name="Ortiz-Santana B."/>
            <person name="Ovrebo C."/>
            <person name="Racz N."/>
            <person name="Riley R."/>
            <person name="Savchenko A."/>
            <person name="Shiryaev A."/>
            <person name="Soop K."/>
            <person name="Spirin V."/>
            <person name="Szebenyi C."/>
            <person name="Tomsovsky M."/>
            <person name="Tulloss R.E."/>
            <person name="Uehling J."/>
            <person name="Grigoriev I.V."/>
            <person name="Vagvolgyi C."/>
            <person name="Papp T."/>
            <person name="Martin F.M."/>
            <person name="Miettinen O."/>
            <person name="Hibbett D.S."/>
            <person name="Nagy L.G."/>
        </authorList>
    </citation>
    <scope>NUCLEOTIDE SEQUENCE [LARGE SCALE GENOMIC DNA]</scope>
    <source>
        <strain evidence="2 3">CBS 309.79</strain>
    </source>
</reference>
<dbReference type="AlphaFoldDB" id="A0A5C3QJG9"/>
<organism evidence="2 3">
    <name type="scientific">Pterulicium gracile</name>
    <dbReference type="NCBI Taxonomy" id="1884261"/>
    <lineage>
        <taxon>Eukaryota</taxon>
        <taxon>Fungi</taxon>
        <taxon>Dikarya</taxon>
        <taxon>Basidiomycota</taxon>
        <taxon>Agaricomycotina</taxon>
        <taxon>Agaricomycetes</taxon>
        <taxon>Agaricomycetidae</taxon>
        <taxon>Agaricales</taxon>
        <taxon>Pleurotineae</taxon>
        <taxon>Pterulaceae</taxon>
        <taxon>Pterulicium</taxon>
    </lineage>
</organism>
<evidence type="ECO:0000256" key="1">
    <source>
        <dbReference type="SAM" id="MobiDB-lite"/>
    </source>
</evidence>
<sequence>MITRRAKRAQRLNDPTSNKLRMVQLIWANNIRALELMFAGLLTRRSCSEKAHAVGRGGVSNWRVRVSKSLVIKSTIHHHQSPRNAVIVPALAYGVLSKAKRETLEAYDDVRSTDLRPMNHQFSDRKTELANFGKEPLGPQECHSAASGIGDDRMGRIIDIHVHFRRGLRPTASTGRPTAPSTEGCTGKAKPSAQFDAFWPSADEQKLCFTYIYSRVKIVAGLRYLLTLNPSK</sequence>
<dbReference type="PROSITE" id="PS00482">
    <property type="entry name" value="DIHYDROOROTASE_1"/>
    <property type="match status" value="1"/>
</dbReference>
<feature type="region of interest" description="Disordered" evidence="1">
    <location>
        <begin position="169"/>
        <end position="190"/>
    </location>
</feature>
<keyword evidence="3" id="KW-1185">Reference proteome</keyword>
<feature type="compositionally biased region" description="Polar residues" evidence="1">
    <location>
        <begin position="171"/>
        <end position="184"/>
    </location>
</feature>
<dbReference type="GO" id="GO:0016812">
    <property type="term" value="F:hydrolase activity, acting on carbon-nitrogen (but not peptide) bonds, in cyclic amides"/>
    <property type="evidence" value="ECO:0007669"/>
    <property type="project" value="InterPro"/>
</dbReference>
<accession>A0A5C3QJG9</accession>
<name>A0A5C3QJG9_9AGAR</name>
<protein>
    <submittedName>
        <fullName evidence="2">Uncharacterized protein</fullName>
    </submittedName>
</protein>
<dbReference type="Proteomes" id="UP000305067">
    <property type="component" value="Unassembled WGS sequence"/>
</dbReference>
<evidence type="ECO:0000313" key="3">
    <source>
        <dbReference type="Proteomes" id="UP000305067"/>
    </source>
</evidence>
<evidence type="ECO:0000313" key="2">
    <source>
        <dbReference type="EMBL" id="TFL02165.1"/>
    </source>
</evidence>
<dbReference type="InterPro" id="IPR002195">
    <property type="entry name" value="Dihydroorotase_CS"/>
</dbReference>